<keyword evidence="1" id="KW-1133">Transmembrane helix</keyword>
<dbReference type="Proteomes" id="UP000064189">
    <property type="component" value="Unassembled WGS sequence"/>
</dbReference>
<proteinExistence type="predicted"/>
<gene>
    <name evidence="2" type="ORF">AS888_19765</name>
</gene>
<keyword evidence="1" id="KW-0812">Transmembrane</keyword>
<comment type="caution">
    <text evidence="2">The sequence shown here is derived from an EMBL/GenBank/DDBJ whole genome shotgun (WGS) entry which is preliminary data.</text>
</comment>
<protein>
    <submittedName>
        <fullName evidence="2">Uncharacterized protein</fullName>
    </submittedName>
</protein>
<keyword evidence="1" id="KW-0472">Membrane</keyword>
<organism evidence="2 3">
    <name type="scientific">Peribacillus simplex</name>
    <dbReference type="NCBI Taxonomy" id="1478"/>
    <lineage>
        <taxon>Bacteria</taxon>
        <taxon>Bacillati</taxon>
        <taxon>Bacillota</taxon>
        <taxon>Bacilli</taxon>
        <taxon>Bacillales</taxon>
        <taxon>Bacillaceae</taxon>
        <taxon>Peribacillus</taxon>
    </lineage>
</organism>
<keyword evidence="3" id="KW-1185">Reference proteome</keyword>
<evidence type="ECO:0000313" key="2">
    <source>
        <dbReference type="EMBL" id="KWW18100.1"/>
    </source>
</evidence>
<evidence type="ECO:0000256" key="1">
    <source>
        <dbReference type="SAM" id="Phobius"/>
    </source>
</evidence>
<reference evidence="2 3" key="1">
    <citation type="submission" date="2015-11" db="EMBL/GenBank/DDBJ databases">
        <title>Genome Sequence of Bacillus simplex strain VanAntwerpen2.</title>
        <authorList>
            <person name="Couger M.B."/>
        </authorList>
    </citation>
    <scope>NUCLEOTIDE SEQUENCE [LARGE SCALE GENOMIC DNA]</scope>
    <source>
        <strain evidence="2 3">VanAntwerpen02</strain>
    </source>
</reference>
<dbReference type="EMBL" id="LNNH01000023">
    <property type="protein sequence ID" value="KWW18100.1"/>
    <property type="molecule type" value="Genomic_DNA"/>
</dbReference>
<feature type="transmembrane region" description="Helical" evidence="1">
    <location>
        <begin position="28"/>
        <end position="45"/>
    </location>
</feature>
<accession>A0A109MXK1</accession>
<evidence type="ECO:0000313" key="3">
    <source>
        <dbReference type="Proteomes" id="UP000064189"/>
    </source>
</evidence>
<dbReference type="AlphaFoldDB" id="A0A109MXK1"/>
<sequence length="73" mass="8625">MAKRIFTCRNIWKESADNPIACKRNEDLYLYIFCNVLVFLLRVVYNGKSLKEVNVNCESHPSSLKKLRLYLLE</sequence>
<name>A0A109MXK1_9BACI</name>